<dbReference type="NCBIfam" id="TIGR01494">
    <property type="entry name" value="ATPase_P-type"/>
    <property type="match status" value="1"/>
</dbReference>
<keyword evidence="2 5" id="KW-0812">Transmembrane</keyword>
<dbReference type="SUPFAM" id="SSF56784">
    <property type="entry name" value="HAD-like"/>
    <property type="match status" value="1"/>
</dbReference>
<feature type="transmembrane region" description="Helical" evidence="5">
    <location>
        <begin position="228"/>
        <end position="246"/>
    </location>
</feature>
<dbReference type="Pfam" id="PF00689">
    <property type="entry name" value="Cation_ATPase_C"/>
    <property type="match status" value="1"/>
</dbReference>
<keyword evidence="3 5" id="KW-1133">Transmembrane helix</keyword>
<accession>A0A4Y9YJZ6</accession>
<dbReference type="Proteomes" id="UP000298327">
    <property type="component" value="Unassembled WGS sequence"/>
</dbReference>
<dbReference type="PRINTS" id="PR00120">
    <property type="entry name" value="HATPASE"/>
</dbReference>
<dbReference type="InterPro" id="IPR023214">
    <property type="entry name" value="HAD_sf"/>
</dbReference>
<feature type="transmembrane region" description="Helical" evidence="5">
    <location>
        <begin position="169"/>
        <end position="186"/>
    </location>
</feature>
<dbReference type="PANTHER" id="PTHR42861">
    <property type="entry name" value="CALCIUM-TRANSPORTING ATPASE"/>
    <property type="match status" value="1"/>
</dbReference>
<comment type="subcellular location">
    <subcellularLocation>
        <location evidence="1">Membrane</location>
    </subcellularLocation>
</comment>
<dbReference type="SUPFAM" id="SSF81665">
    <property type="entry name" value="Calcium ATPase, transmembrane domain M"/>
    <property type="match status" value="1"/>
</dbReference>
<dbReference type="GO" id="GO:0016020">
    <property type="term" value="C:membrane"/>
    <property type="evidence" value="ECO:0007669"/>
    <property type="project" value="UniProtKB-SubCell"/>
</dbReference>
<feature type="transmembrane region" description="Helical" evidence="5">
    <location>
        <begin position="135"/>
        <end position="157"/>
    </location>
</feature>
<evidence type="ECO:0000313" key="7">
    <source>
        <dbReference type="EMBL" id="TFY62452.1"/>
    </source>
</evidence>
<feature type="transmembrane region" description="Helical" evidence="5">
    <location>
        <begin position="63"/>
        <end position="85"/>
    </location>
</feature>
<evidence type="ECO:0000256" key="1">
    <source>
        <dbReference type="ARBA" id="ARBA00004370"/>
    </source>
</evidence>
<dbReference type="GO" id="GO:0005524">
    <property type="term" value="F:ATP binding"/>
    <property type="evidence" value="ECO:0007669"/>
    <property type="project" value="InterPro"/>
</dbReference>
<protein>
    <recommendedName>
        <fullName evidence="6">Cation-transporting P-type ATPase C-terminal domain-containing protein</fullName>
    </recommendedName>
</protein>
<dbReference type="InterPro" id="IPR006068">
    <property type="entry name" value="ATPase_P-typ_cation-transptr_C"/>
</dbReference>
<comment type="caution">
    <text evidence="7">The sequence shown here is derived from an EMBL/GenBank/DDBJ whole genome shotgun (WGS) entry which is preliminary data.</text>
</comment>
<evidence type="ECO:0000256" key="4">
    <source>
        <dbReference type="ARBA" id="ARBA00023136"/>
    </source>
</evidence>
<dbReference type="EMBL" id="SEOQ01000463">
    <property type="protein sequence ID" value="TFY62452.1"/>
    <property type="molecule type" value="Genomic_DNA"/>
</dbReference>
<evidence type="ECO:0000313" key="8">
    <source>
        <dbReference type="Proteomes" id="UP000298327"/>
    </source>
</evidence>
<dbReference type="GO" id="GO:0016887">
    <property type="term" value="F:ATP hydrolysis activity"/>
    <property type="evidence" value="ECO:0007669"/>
    <property type="project" value="InterPro"/>
</dbReference>
<dbReference type="InterPro" id="IPR036412">
    <property type="entry name" value="HAD-like_sf"/>
</dbReference>
<dbReference type="InterPro" id="IPR001757">
    <property type="entry name" value="P_typ_ATPase"/>
</dbReference>
<feature type="transmembrane region" description="Helical" evidence="5">
    <location>
        <begin position="198"/>
        <end position="216"/>
    </location>
</feature>
<dbReference type="Gene3D" id="1.20.1110.10">
    <property type="entry name" value="Calcium-transporting ATPase, transmembrane domain"/>
    <property type="match status" value="1"/>
</dbReference>
<keyword evidence="8" id="KW-1185">Reference proteome</keyword>
<keyword evidence="4 5" id="KW-0472">Membrane</keyword>
<evidence type="ECO:0000256" key="3">
    <source>
        <dbReference type="ARBA" id="ARBA00022989"/>
    </source>
</evidence>
<feature type="domain" description="Cation-transporting P-type ATPase C-terminal" evidence="6">
    <location>
        <begin position="87"/>
        <end position="251"/>
    </location>
</feature>
<evidence type="ECO:0000259" key="6">
    <source>
        <dbReference type="Pfam" id="PF00689"/>
    </source>
</evidence>
<dbReference type="STRING" id="205917.A0A4Y9YJZ6"/>
<dbReference type="Gene3D" id="3.40.50.1000">
    <property type="entry name" value="HAD superfamily/HAD-like"/>
    <property type="match status" value="1"/>
</dbReference>
<dbReference type="InterPro" id="IPR023298">
    <property type="entry name" value="ATPase_P-typ_TM_dom_sf"/>
</dbReference>
<sequence>MTGDGVNDAPALKMADIGVSMGKSGTDVAKEAADVILVDDNFSTILPAVEEGKSIFHNIQNFLSFQLSTAAAALTLITLSTLFGLSNPLNAMQILFINILMDGPPSQSLGVDPVDRDVMRKPPRKKDEPIISQRILQRVMFSASIIVAGTLFIYYFALSDDHMSRREQTMTFTCFVFLDLVSAVQNRGLGCGLTQNRMLVTTVSVSFFSQLALVYVPMMQAVFQTQALGSGDLMLLLVLAASSFALHEGRRRYERALNALEANAAEEMA</sequence>
<name>A0A4Y9YJZ6_9AGAM</name>
<dbReference type="OrthoDB" id="3352408at2759"/>
<evidence type="ECO:0000256" key="5">
    <source>
        <dbReference type="SAM" id="Phobius"/>
    </source>
</evidence>
<dbReference type="PRINTS" id="PR00119">
    <property type="entry name" value="CATATPASE"/>
</dbReference>
<reference evidence="7 8" key="1">
    <citation type="submission" date="2019-02" db="EMBL/GenBank/DDBJ databases">
        <title>Genome sequencing of the rare red list fungi Dentipellis fragilis.</title>
        <authorList>
            <person name="Buettner E."/>
            <person name="Kellner H."/>
        </authorList>
    </citation>
    <scope>NUCLEOTIDE SEQUENCE [LARGE SCALE GENOMIC DNA]</scope>
    <source>
        <strain evidence="7 8">DSM 105465</strain>
    </source>
</reference>
<evidence type="ECO:0000256" key="2">
    <source>
        <dbReference type="ARBA" id="ARBA00022692"/>
    </source>
</evidence>
<dbReference type="AlphaFoldDB" id="A0A4Y9YJZ6"/>
<proteinExistence type="predicted"/>
<organism evidence="7 8">
    <name type="scientific">Dentipellis fragilis</name>
    <dbReference type="NCBI Taxonomy" id="205917"/>
    <lineage>
        <taxon>Eukaryota</taxon>
        <taxon>Fungi</taxon>
        <taxon>Dikarya</taxon>
        <taxon>Basidiomycota</taxon>
        <taxon>Agaricomycotina</taxon>
        <taxon>Agaricomycetes</taxon>
        <taxon>Russulales</taxon>
        <taxon>Hericiaceae</taxon>
        <taxon>Dentipellis</taxon>
    </lineage>
</organism>
<gene>
    <name evidence="7" type="ORF">EVG20_g6703</name>
</gene>
<dbReference type="GO" id="GO:0030001">
    <property type="term" value="P:metal ion transport"/>
    <property type="evidence" value="ECO:0007669"/>
    <property type="project" value="UniProtKB-ARBA"/>
</dbReference>